<dbReference type="Proteomes" id="UP000011524">
    <property type="component" value="Unassembled WGS sequence"/>
</dbReference>
<feature type="transmembrane region" description="Helical" evidence="1">
    <location>
        <begin position="206"/>
        <end position="227"/>
    </location>
</feature>
<keyword evidence="1" id="KW-0812">Transmembrane</keyword>
<sequence length="233" mass="24113">MEKRFETNSTHWCKMVGAAALGTLAFAAGAGITTFFAPCAFPLLPGYIGYYMRESDGNVGMLPPATAAAGGALAALTLVALLVLALGQPLKNALPMFEPVIGLGLVMFGVVMLLNREPEFRVPLPQRPASVTGFGVFGAVYAVAAAGCVVPLFFGVVTQALALPVHTSVLVLTVYALGVALPLVGVTLLAGVGICIWHTVGTYLQRIHQLAAVVMILAGSGQIYLAVFELGVV</sequence>
<feature type="transmembrane region" description="Helical" evidence="1">
    <location>
        <begin position="169"/>
        <end position="200"/>
    </location>
</feature>
<dbReference type="STRING" id="1227453.C444_19447"/>
<dbReference type="PANTHER" id="PTHR31272">
    <property type="entry name" value="CYTOCHROME C-TYPE BIOGENESIS PROTEIN HI_1454-RELATED"/>
    <property type="match status" value="1"/>
</dbReference>
<gene>
    <name evidence="2" type="ORF">C444_19447</name>
</gene>
<dbReference type="InterPro" id="IPR051790">
    <property type="entry name" value="Cytochrome_c-biogenesis_DsbD"/>
</dbReference>
<evidence type="ECO:0000313" key="2">
    <source>
        <dbReference type="EMBL" id="EMA27692.1"/>
    </source>
</evidence>
<proteinExistence type="predicted"/>
<feature type="transmembrane region" description="Helical" evidence="1">
    <location>
        <begin position="93"/>
        <end position="114"/>
    </location>
</feature>
<dbReference type="AlphaFoldDB" id="M0L280"/>
<dbReference type="eggNOG" id="arCOG04522">
    <property type="taxonomic scope" value="Archaea"/>
</dbReference>
<organism evidence="2 3">
    <name type="scientific">Haloarcula japonica (strain ATCC 49778 / DSM 6131 / JCM 7785 / NBRC 101032 / NCIMB 13157 / TR-1)</name>
    <dbReference type="NCBI Taxonomy" id="1227453"/>
    <lineage>
        <taxon>Archaea</taxon>
        <taxon>Methanobacteriati</taxon>
        <taxon>Methanobacteriota</taxon>
        <taxon>Stenosarchaea group</taxon>
        <taxon>Halobacteria</taxon>
        <taxon>Halobacteriales</taxon>
        <taxon>Haloarculaceae</taxon>
        <taxon>Haloarcula</taxon>
    </lineage>
</organism>
<protein>
    <submittedName>
        <fullName evidence="2">Cytochrome C biogenesis protein</fullName>
    </submittedName>
</protein>
<keyword evidence="1" id="KW-1133">Transmembrane helix</keyword>
<evidence type="ECO:0000256" key="1">
    <source>
        <dbReference type="SAM" id="Phobius"/>
    </source>
</evidence>
<feature type="transmembrane region" description="Helical" evidence="1">
    <location>
        <begin position="134"/>
        <end position="157"/>
    </location>
</feature>
<keyword evidence="3" id="KW-1185">Reference proteome</keyword>
<comment type="caution">
    <text evidence="2">The sequence shown here is derived from an EMBL/GenBank/DDBJ whole genome shotgun (WGS) entry which is preliminary data.</text>
</comment>
<dbReference type="PATRIC" id="fig|1227453.3.peg.3820"/>
<accession>M0L280</accession>
<feature type="transmembrane region" description="Helical" evidence="1">
    <location>
        <begin position="21"/>
        <end position="44"/>
    </location>
</feature>
<keyword evidence="1" id="KW-0472">Membrane</keyword>
<dbReference type="PANTHER" id="PTHR31272:SF9">
    <property type="entry name" value="BLL1027 PROTEIN"/>
    <property type="match status" value="1"/>
</dbReference>
<feature type="transmembrane region" description="Helical" evidence="1">
    <location>
        <begin position="64"/>
        <end position="86"/>
    </location>
</feature>
<name>M0L280_HALJT</name>
<evidence type="ECO:0000313" key="3">
    <source>
        <dbReference type="Proteomes" id="UP000011524"/>
    </source>
</evidence>
<reference evidence="2 3" key="1">
    <citation type="journal article" date="2014" name="PLoS Genet.">
        <title>Phylogenetically driven sequencing of extremely halophilic archaea reveals strategies for static and dynamic osmo-response.</title>
        <authorList>
            <person name="Becker E.A."/>
            <person name="Seitzer P.M."/>
            <person name="Tritt A."/>
            <person name="Larsen D."/>
            <person name="Krusor M."/>
            <person name="Yao A.I."/>
            <person name="Wu D."/>
            <person name="Madern D."/>
            <person name="Eisen J.A."/>
            <person name="Darling A.E."/>
            <person name="Facciotti M.T."/>
        </authorList>
    </citation>
    <scope>NUCLEOTIDE SEQUENCE [LARGE SCALE GENOMIC DNA]</scope>
    <source>
        <strain evidence="3">ATCC 49778 / DSM 6131 / JCM 7785 / NBRC 101032 / NCIMB 13157 / TR-1</strain>
    </source>
</reference>
<dbReference type="EMBL" id="AOLY01000042">
    <property type="protein sequence ID" value="EMA27692.1"/>
    <property type="molecule type" value="Genomic_DNA"/>
</dbReference>